<dbReference type="GO" id="GO:1990351">
    <property type="term" value="C:transporter complex"/>
    <property type="evidence" value="ECO:0007669"/>
    <property type="project" value="TreeGrafter"/>
</dbReference>
<dbReference type="STRING" id="437022.CC99x_01430"/>
<dbReference type="PANTHER" id="PTHR38098:SF1">
    <property type="entry name" value="LPS-ASSEMBLY LIPOPROTEIN LPTE"/>
    <property type="match status" value="1"/>
</dbReference>
<dbReference type="AlphaFoldDB" id="A0A0Q9YQ39"/>
<gene>
    <name evidence="7" type="ORF">CC99x_003060</name>
    <name evidence="6" type="ORF">CC99x_01430</name>
</gene>
<dbReference type="GO" id="GO:0001530">
    <property type="term" value="F:lipopolysaccharide binding"/>
    <property type="evidence" value="ECO:0007669"/>
    <property type="project" value="TreeGrafter"/>
</dbReference>
<sequence>MISSRIVCFLSAFSVVIISGCGFHLKKPQPLPFKEIQLQMSGCTQIQNALHSYFTSQKIRVKSKYRASRPALTVHCPTLEIQPLVYDGEGQLRRQRMFYAFTAEFTTPQSQSYTFEIKTTRERQLNSQQSLGDAAENTMILKEMQEELFHQLSVKLSQLTNNANI</sequence>
<evidence type="ECO:0000313" key="8">
    <source>
        <dbReference type="Proteomes" id="UP000051494"/>
    </source>
</evidence>
<dbReference type="Pfam" id="PF04390">
    <property type="entry name" value="LptE"/>
    <property type="match status" value="1"/>
</dbReference>
<accession>A0A0Q9YQ39</accession>
<dbReference type="GO" id="GO:0043165">
    <property type="term" value="P:Gram-negative-bacterium-type cell outer membrane assembly"/>
    <property type="evidence" value="ECO:0007669"/>
    <property type="project" value="InterPro"/>
</dbReference>
<reference evidence="6" key="1">
    <citation type="submission" date="2015-09" db="EMBL/GenBank/DDBJ databases">
        <title>Draft Genome Sequences of Two Novel Amoeba-resistant Intranuclear Bacteria, Candidatus Berkiella cookevillensis and Candidatus Berkiella aquae.</title>
        <authorList>
            <person name="Mehari Y.T."/>
            <person name="Arivett B.A."/>
            <person name="Farone A.L."/>
            <person name="Gunderson J.H."/>
            <person name="Farone M.B."/>
        </authorList>
    </citation>
    <scope>NUCLEOTIDE SEQUENCE [LARGE SCALE GENOMIC DNA]</scope>
    <source>
        <strain evidence="6">CC99</strain>
    </source>
</reference>
<dbReference type="Gene3D" id="3.30.160.150">
    <property type="entry name" value="Lipoprotein like domain"/>
    <property type="match status" value="1"/>
</dbReference>
<dbReference type="OrthoDB" id="5801564at2"/>
<evidence type="ECO:0000256" key="2">
    <source>
        <dbReference type="ARBA" id="ARBA00023136"/>
    </source>
</evidence>
<name>A0A0Q9YQ39_9GAMM</name>
<evidence type="ECO:0000313" key="7">
    <source>
        <dbReference type="EMBL" id="MCS5707877.1"/>
    </source>
</evidence>
<reference evidence="7" key="2">
    <citation type="journal article" date="2016" name="Genome Announc.">
        <title>Draft Genome Sequences of Two Novel Amoeba-Resistant Intranuclear Bacteria, 'Candidatus Berkiella cookevillensis' and 'Candidatus Berkiella aquae'.</title>
        <authorList>
            <person name="Mehari Y.T."/>
            <person name="Arivett B.A."/>
            <person name="Farone A.L."/>
            <person name="Gunderson J.H."/>
            <person name="Farone M.B."/>
        </authorList>
    </citation>
    <scope>NUCLEOTIDE SEQUENCE</scope>
    <source>
        <strain evidence="7">CC99</strain>
    </source>
</reference>
<protein>
    <submittedName>
        <fullName evidence="6">LPS-assembly lipoprotein RlpB</fullName>
    </submittedName>
</protein>
<dbReference type="InterPro" id="IPR007485">
    <property type="entry name" value="LPS_assembly_LptE"/>
</dbReference>
<keyword evidence="8" id="KW-1185">Reference proteome</keyword>
<evidence type="ECO:0000256" key="3">
    <source>
        <dbReference type="ARBA" id="ARBA00023139"/>
    </source>
</evidence>
<proteinExistence type="predicted"/>
<keyword evidence="4" id="KW-0998">Cell outer membrane</keyword>
<dbReference type="Proteomes" id="UP000051494">
    <property type="component" value="Unassembled WGS sequence"/>
</dbReference>
<reference evidence="7" key="3">
    <citation type="submission" date="2021-06" db="EMBL/GenBank/DDBJ databases">
        <title>Genomic Description and Analysis of Intracellular Bacteria, Candidatus Berkiella cookevillensis and Candidatus Berkiella aquae.</title>
        <authorList>
            <person name="Kidane D.T."/>
            <person name="Mehari Y.T."/>
            <person name="Rice F.C."/>
            <person name="Arivett B.A."/>
            <person name="Farone A.L."/>
            <person name="Berk S.G."/>
            <person name="Farone M.B."/>
        </authorList>
    </citation>
    <scope>NUCLEOTIDE SEQUENCE</scope>
    <source>
        <strain evidence="7">CC99</strain>
    </source>
</reference>
<keyword evidence="5 6" id="KW-0449">Lipoprotein</keyword>
<keyword evidence="3" id="KW-0564">Palmitate</keyword>
<dbReference type="EMBL" id="LKHV01000006">
    <property type="protein sequence ID" value="KRG18545.1"/>
    <property type="molecule type" value="Genomic_DNA"/>
</dbReference>
<dbReference type="GO" id="GO:0015920">
    <property type="term" value="P:lipopolysaccharide transport"/>
    <property type="evidence" value="ECO:0007669"/>
    <property type="project" value="TreeGrafter"/>
</dbReference>
<dbReference type="PANTHER" id="PTHR38098">
    <property type="entry name" value="LPS-ASSEMBLY LIPOPROTEIN LPTE"/>
    <property type="match status" value="1"/>
</dbReference>
<keyword evidence="2" id="KW-0472">Membrane</keyword>
<organism evidence="6">
    <name type="scientific">Candidatus Berkiella cookevillensis</name>
    <dbReference type="NCBI Taxonomy" id="437022"/>
    <lineage>
        <taxon>Bacteria</taxon>
        <taxon>Pseudomonadati</taxon>
        <taxon>Pseudomonadota</taxon>
        <taxon>Gammaproteobacteria</taxon>
        <taxon>Candidatus Berkiellales</taxon>
        <taxon>Candidatus Berkiellaceae</taxon>
        <taxon>Candidatus Berkiella</taxon>
    </lineage>
</organism>
<dbReference type="GO" id="GO:0019867">
    <property type="term" value="C:outer membrane"/>
    <property type="evidence" value="ECO:0007669"/>
    <property type="project" value="InterPro"/>
</dbReference>
<dbReference type="RefSeq" id="WP_057624529.1">
    <property type="nucleotide sequence ID" value="NZ_LKHV02000001.1"/>
</dbReference>
<dbReference type="EMBL" id="LKHV02000001">
    <property type="protein sequence ID" value="MCS5707877.1"/>
    <property type="molecule type" value="Genomic_DNA"/>
</dbReference>
<dbReference type="PROSITE" id="PS51257">
    <property type="entry name" value="PROKAR_LIPOPROTEIN"/>
    <property type="match status" value="1"/>
</dbReference>
<evidence type="ECO:0000256" key="5">
    <source>
        <dbReference type="ARBA" id="ARBA00023288"/>
    </source>
</evidence>
<evidence type="ECO:0000256" key="4">
    <source>
        <dbReference type="ARBA" id="ARBA00023237"/>
    </source>
</evidence>
<comment type="caution">
    <text evidence="6">The sequence shown here is derived from an EMBL/GenBank/DDBJ whole genome shotgun (WGS) entry which is preliminary data.</text>
</comment>
<evidence type="ECO:0000256" key="1">
    <source>
        <dbReference type="ARBA" id="ARBA00022729"/>
    </source>
</evidence>
<evidence type="ECO:0000313" key="6">
    <source>
        <dbReference type="EMBL" id="KRG18545.1"/>
    </source>
</evidence>
<keyword evidence="1" id="KW-0732">Signal</keyword>